<feature type="domain" description="Ferrous iron transporter FeoA-like" evidence="2">
    <location>
        <begin position="5"/>
        <end position="75"/>
    </location>
</feature>
<evidence type="ECO:0000256" key="1">
    <source>
        <dbReference type="ARBA" id="ARBA00023004"/>
    </source>
</evidence>
<dbReference type="SMART" id="SM00899">
    <property type="entry name" value="FeoA"/>
    <property type="match status" value="1"/>
</dbReference>
<dbReference type="EMBL" id="LR778114">
    <property type="protein sequence ID" value="CAB1128336.1"/>
    <property type="molecule type" value="Genomic_DNA"/>
</dbReference>
<name>A0A6F8ZEA6_9FIRM</name>
<keyword evidence="4" id="KW-1185">Reference proteome</keyword>
<reference evidence="3 4" key="1">
    <citation type="submission" date="2020-02" db="EMBL/GenBank/DDBJ databases">
        <authorList>
            <person name="Hogendoorn C."/>
        </authorList>
    </citation>
    <scope>NUCLEOTIDE SEQUENCE [LARGE SCALE GENOMIC DNA]</scope>
    <source>
        <strain evidence="3">R501</strain>
    </source>
</reference>
<keyword evidence="1" id="KW-0408">Iron</keyword>
<dbReference type="InterPro" id="IPR008988">
    <property type="entry name" value="Transcriptional_repressor_C"/>
</dbReference>
<evidence type="ECO:0000313" key="3">
    <source>
        <dbReference type="EMBL" id="CAB1128336.1"/>
    </source>
</evidence>
<dbReference type="Gene3D" id="2.30.30.90">
    <property type="match status" value="1"/>
</dbReference>
<protein>
    <submittedName>
        <fullName evidence="3">Ferrous iron transport protein A</fullName>
    </submittedName>
</protein>
<proteinExistence type="predicted"/>
<dbReference type="InterPro" id="IPR007167">
    <property type="entry name" value="Fe-transptr_FeoA-like"/>
</dbReference>
<dbReference type="GO" id="GO:0046914">
    <property type="term" value="F:transition metal ion binding"/>
    <property type="evidence" value="ECO:0007669"/>
    <property type="project" value="InterPro"/>
</dbReference>
<dbReference type="KEGG" id="hfv:R50_0830"/>
<evidence type="ECO:0000313" key="4">
    <source>
        <dbReference type="Proteomes" id="UP000503399"/>
    </source>
</evidence>
<organism evidence="3 4">
    <name type="scientific">Candidatus Hydrogenisulfobacillus filiaventi</name>
    <dbReference type="NCBI Taxonomy" id="2707344"/>
    <lineage>
        <taxon>Bacteria</taxon>
        <taxon>Bacillati</taxon>
        <taxon>Bacillota</taxon>
        <taxon>Clostridia</taxon>
        <taxon>Eubacteriales</taxon>
        <taxon>Clostridiales Family XVII. Incertae Sedis</taxon>
        <taxon>Candidatus Hydrogenisulfobacillus</taxon>
    </lineage>
</organism>
<dbReference type="InterPro" id="IPR038157">
    <property type="entry name" value="FeoA_core_dom"/>
</dbReference>
<evidence type="ECO:0000259" key="2">
    <source>
        <dbReference type="SMART" id="SM00899"/>
    </source>
</evidence>
<dbReference type="Pfam" id="PF04023">
    <property type="entry name" value="FeoA"/>
    <property type="match status" value="1"/>
</dbReference>
<gene>
    <name evidence="3" type="ORF">R50_0830</name>
</gene>
<dbReference type="AlphaFoldDB" id="A0A6F8ZEA6"/>
<sequence length="78" mass="7760">MSGVRTLAQAAAGERLRVRRVADAGQAPSLLRLGLGPGTLVTVRQVLPGGPVVVETAAGPLAVGRPLAEALEVEPAGA</sequence>
<accession>A0A6F8ZEA6</accession>
<dbReference type="SUPFAM" id="SSF50037">
    <property type="entry name" value="C-terminal domain of transcriptional repressors"/>
    <property type="match status" value="1"/>
</dbReference>
<dbReference type="Proteomes" id="UP000503399">
    <property type="component" value="Chromosome"/>
</dbReference>